<evidence type="ECO:0000313" key="2">
    <source>
        <dbReference type="Proteomes" id="UP000824120"/>
    </source>
</evidence>
<protein>
    <submittedName>
        <fullName evidence="1">Uncharacterized protein</fullName>
    </submittedName>
</protein>
<accession>A0A9J6A433</accession>
<gene>
    <name evidence="1" type="ORF">H5410_019206</name>
</gene>
<dbReference type="AlphaFoldDB" id="A0A9J6A433"/>
<name>A0A9J6A433_SOLCO</name>
<reference evidence="1 2" key="1">
    <citation type="submission" date="2020-09" db="EMBL/GenBank/DDBJ databases">
        <title>De no assembly of potato wild relative species, Solanum commersonii.</title>
        <authorList>
            <person name="Cho K."/>
        </authorList>
    </citation>
    <scope>NUCLEOTIDE SEQUENCE [LARGE SCALE GENOMIC DNA]</scope>
    <source>
        <strain evidence="1">LZ3.2</strain>
        <tissue evidence="1">Leaf</tissue>
    </source>
</reference>
<proteinExistence type="predicted"/>
<dbReference type="EMBL" id="JACXVP010000003">
    <property type="protein sequence ID" value="KAG5619382.1"/>
    <property type="molecule type" value="Genomic_DNA"/>
</dbReference>
<dbReference type="Proteomes" id="UP000824120">
    <property type="component" value="Chromosome 3"/>
</dbReference>
<comment type="caution">
    <text evidence="1">The sequence shown here is derived from an EMBL/GenBank/DDBJ whole genome shotgun (WGS) entry which is preliminary data.</text>
</comment>
<evidence type="ECO:0000313" key="1">
    <source>
        <dbReference type="EMBL" id="KAG5619382.1"/>
    </source>
</evidence>
<organism evidence="1 2">
    <name type="scientific">Solanum commersonii</name>
    <name type="common">Commerson's wild potato</name>
    <name type="synonym">Commerson's nightshade</name>
    <dbReference type="NCBI Taxonomy" id="4109"/>
    <lineage>
        <taxon>Eukaryota</taxon>
        <taxon>Viridiplantae</taxon>
        <taxon>Streptophyta</taxon>
        <taxon>Embryophyta</taxon>
        <taxon>Tracheophyta</taxon>
        <taxon>Spermatophyta</taxon>
        <taxon>Magnoliopsida</taxon>
        <taxon>eudicotyledons</taxon>
        <taxon>Gunneridae</taxon>
        <taxon>Pentapetalae</taxon>
        <taxon>asterids</taxon>
        <taxon>lamiids</taxon>
        <taxon>Solanales</taxon>
        <taxon>Solanaceae</taxon>
        <taxon>Solanoideae</taxon>
        <taxon>Solaneae</taxon>
        <taxon>Solanum</taxon>
    </lineage>
</organism>
<keyword evidence="2" id="KW-1185">Reference proteome</keyword>
<sequence length="77" mass="8979">MHVQVRRCHRPSVLIRRCESGVRHQISQPINEQTISDCGRKKQFSIEELRSGILESQQQHCAISDEFQLTNHRSLIV</sequence>